<dbReference type="Proteomes" id="UP000054279">
    <property type="component" value="Unassembled WGS sequence"/>
</dbReference>
<evidence type="ECO:0000256" key="1">
    <source>
        <dbReference type="ARBA" id="ARBA00001936"/>
    </source>
</evidence>
<evidence type="ECO:0000256" key="11">
    <source>
        <dbReference type="ARBA" id="ARBA00047984"/>
    </source>
</evidence>
<organism evidence="13 14">
    <name type="scientific">Sphaerobolus stellatus (strain SS14)</name>
    <dbReference type="NCBI Taxonomy" id="990650"/>
    <lineage>
        <taxon>Eukaryota</taxon>
        <taxon>Fungi</taxon>
        <taxon>Dikarya</taxon>
        <taxon>Basidiomycota</taxon>
        <taxon>Agaricomycotina</taxon>
        <taxon>Agaricomycetes</taxon>
        <taxon>Phallomycetidae</taxon>
        <taxon>Geastrales</taxon>
        <taxon>Sphaerobolaceae</taxon>
        <taxon>Sphaerobolus</taxon>
    </lineage>
</organism>
<evidence type="ECO:0000259" key="12">
    <source>
        <dbReference type="PROSITE" id="PS51194"/>
    </source>
</evidence>
<keyword evidence="5" id="KW-0547">Nucleotide-binding</keyword>
<reference evidence="13 14" key="1">
    <citation type="submission" date="2014-06" db="EMBL/GenBank/DDBJ databases">
        <title>Evolutionary Origins and Diversification of the Mycorrhizal Mutualists.</title>
        <authorList>
            <consortium name="DOE Joint Genome Institute"/>
            <consortium name="Mycorrhizal Genomics Consortium"/>
            <person name="Kohler A."/>
            <person name="Kuo A."/>
            <person name="Nagy L.G."/>
            <person name="Floudas D."/>
            <person name="Copeland A."/>
            <person name="Barry K.W."/>
            <person name="Cichocki N."/>
            <person name="Veneault-Fourrey C."/>
            <person name="LaButti K."/>
            <person name="Lindquist E.A."/>
            <person name="Lipzen A."/>
            <person name="Lundell T."/>
            <person name="Morin E."/>
            <person name="Murat C."/>
            <person name="Riley R."/>
            <person name="Ohm R."/>
            <person name="Sun H."/>
            <person name="Tunlid A."/>
            <person name="Henrissat B."/>
            <person name="Grigoriev I.V."/>
            <person name="Hibbett D.S."/>
            <person name="Martin F."/>
        </authorList>
    </citation>
    <scope>NUCLEOTIDE SEQUENCE [LARGE SCALE GENOMIC DNA]</scope>
    <source>
        <strain evidence="13 14">SS14</strain>
    </source>
</reference>
<keyword evidence="14" id="KW-1185">Reference proteome</keyword>
<dbReference type="Pfam" id="PF12513">
    <property type="entry name" value="SUV3_C"/>
    <property type="match status" value="1"/>
</dbReference>
<dbReference type="InterPro" id="IPR027417">
    <property type="entry name" value="P-loop_NTPase"/>
</dbReference>
<sequence>MKRKVILHVGPTNSGKTYNALRALANAKSGAYAGPLRLLAHEVWRRMNLGEIRPFDADPSTAHLYARQCNLLTGEELRIVNKNAPLASCTVEMLSLFKHHEVVVIDEIQMIADAHRGGAWTAAVLGARTDELHLCGEEAAVPLVQKMLAETGDEIIINRYERLTPLTVAKNGLHGNWSLIERGDCIVTFSRNGIFRLKAQVEAQTGLRCAVVYGRLPPETRSDQASLFNVKDSGYDVLIATDAIGMGLNLKIKRVVFSELIKHDGTKLAALSLSQVKQIGGRAGRFGEHAEGTNGVVTCFHDKDIPVLREGFALDAPSLLKATLPLSLADFSRMAQLLPQNLRVSDLFTLLHLGARLGEAYSLPALEGSLRGMEVIDAIGHGMTLREKLQFCNCPVAWRKEAEVEIMTSFIRRYMAGEIVDIEECFNERELLSILKSTSAERISGVGTRTDAQQKDLLGKMETCHRVLLAYIWLAYRNPVSFTQMTEAIALKEETESNIDYILSSIQDPILAEQPAPKTAAQLREEGQSLPLEYELRLQKAPNFRELAATA</sequence>
<dbReference type="InterPro" id="IPR044774">
    <property type="entry name" value="Suv3_DEXQc"/>
</dbReference>
<dbReference type="FunFam" id="3.40.50.300:FF:000957">
    <property type="entry name" value="ATP-dependent RNA helicase SUV3L, mitochondrial"/>
    <property type="match status" value="1"/>
</dbReference>
<dbReference type="GO" id="GO:0000965">
    <property type="term" value="P:mitochondrial RNA 3'-end processing"/>
    <property type="evidence" value="ECO:0007669"/>
    <property type="project" value="TreeGrafter"/>
</dbReference>
<evidence type="ECO:0000256" key="2">
    <source>
        <dbReference type="ARBA" id="ARBA00001946"/>
    </source>
</evidence>
<evidence type="ECO:0000256" key="10">
    <source>
        <dbReference type="ARBA" id="ARBA00023128"/>
    </source>
</evidence>
<dbReference type="InterPro" id="IPR041082">
    <property type="entry name" value="Suv3_C_1"/>
</dbReference>
<keyword evidence="9" id="KW-0809">Transit peptide</keyword>
<dbReference type="SUPFAM" id="SSF52540">
    <property type="entry name" value="P-loop containing nucleoside triphosphate hydrolases"/>
    <property type="match status" value="1"/>
</dbReference>
<proteinExistence type="predicted"/>
<dbReference type="AlphaFoldDB" id="A0A0C9UJ44"/>
<dbReference type="InterPro" id="IPR055206">
    <property type="entry name" value="DEXQc_SUV3"/>
</dbReference>
<dbReference type="Pfam" id="PF18147">
    <property type="entry name" value="Suv3_C_1"/>
    <property type="match status" value="1"/>
</dbReference>
<dbReference type="Gene3D" id="1.20.58.1080">
    <property type="match status" value="1"/>
</dbReference>
<dbReference type="EC" id="3.6.4.13" evidence="4"/>
<evidence type="ECO:0000256" key="3">
    <source>
        <dbReference type="ARBA" id="ARBA00004173"/>
    </source>
</evidence>
<dbReference type="InterPro" id="IPR001650">
    <property type="entry name" value="Helicase_C-like"/>
</dbReference>
<gene>
    <name evidence="13" type="ORF">M422DRAFT_62273</name>
</gene>
<dbReference type="Pfam" id="PF00271">
    <property type="entry name" value="Helicase_C"/>
    <property type="match status" value="1"/>
</dbReference>
<dbReference type="InterPro" id="IPR050699">
    <property type="entry name" value="RNA-DNA_Helicase"/>
</dbReference>
<dbReference type="Gene3D" id="3.40.50.300">
    <property type="entry name" value="P-loop containing nucleotide triphosphate hydrolases"/>
    <property type="match status" value="2"/>
</dbReference>
<dbReference type="SMART" id="SM00490">
    <property type="entry name" value="HELICc"/>
    <property type="match status" value="1"/>
</dbReference>
<evidence type="ECO:0000256" key="8">
    <source>
        <dbReference type="ARBA" id="ARBA00022840"/>
    </source>
</evidence>
<keyword evidence="7" id="KW-0347">Helicase</keyword>
<evidence type="ECO:0000256" key="9">
    <source>
        <dbReference type="ARBA" id="ARBA00022946"/>
    </source>
</evidence>
<dbReference type="GO" id="GO:0045025">
    <property type="term" value="C:mitochondrial degradosome"/>
    <property type="evidence" value="ECO:0007669"/>
    <property type="project" value="TreeGrafter"/>
</dbReference>
<evidence type="ECO:0000256" key="7">
    <source>
        <dbReference type="ARBA" id="ARBA00022806"/>
    </source>
</evidence>
<evidence type="ECO:0000313" key="13">
    <source>
        <dbReference type="EMBL" id="KIJ25275.1"/>
    </source>
</evidence>
<dbReference type="CDD" id="cd17913">
    <property type="entry name" value="DEXQc_Suv3"/>
    <property type="match status" value="1"/>
</dbReference>
<evidence type="ECO:0000313" key="14">
    <source>
        <dbReference type="Proteomes" id="UP000054279"/>
    </source>
</evidence>
<dbReference type="EMBL" id="KN837423">
    <property type="protein sequence ID" value="KIJ25275.1"/>
    <property type="molecule type" value="Genomic_DNA"/>
</dbReference>
<dbReference type="HOGENOM" id="CLU_010647_2_0_1"/>
<dbReference type="PROSITE" id="PS51194">
    <property type="entry name" value="HELICASE_CTER"/>
    <property type="match status" value="1"/>
</dbReference>
<dbReference type="Gene3D" id="1.20.272.40">
    <property type="match status" value="1"/>
</dbReference>
<keyword evidence="8" id="KW-0067">ATP-binding</keyword>
<feature type="domain" description="Helicase C-terminal" evidence="12">
    <location>
        <begin position="162"/>
        <end position="332"/>
    </location>
</feature>
<dbReference type="GO" id="GO:0003724">
    <property type="term" value="F:RNA helicase activity"/>
    <property type="evidence" value="ECO:0007669"/>
    <property type="project" value="UniProtKB-EC"/>
</dbReference>
<dbReference type="GO" id="GO:0016787">
    <property type="term" value="F:hydrolase activity"/>
    <property type="evidence" value="ECO:0007669"/>
    <property type="project" value="UniProtKB-KW"/>
</dbReference>
<dbReference type="CDD" id="cd18805">
    <property type="entry name" value="SF2_C_suv3"/>
    <property type="match status" value="1"/>
</dbReference>
<dbReference type="PANTHER" id="PTHR12131">
    <property type="entry name" value="ATP-DEPENDENT RNA AND DNA HELICASE"/>
    <property type="match status" value="1"/>
</dbReference>
<protein>
    <recommendedName>
        <fullName evidence="4">RNA helicase</fullName>
        <ecNumber evidence="4">3.6.4.13</ecNumber>
    </recommendedName>
</protein>
<keyword evidence="6" id="KW-0378">Hydrolase</keyword>
<keyword evidence="10" id="KW-0496">Mitochondrion</keyword>
<dbReference type="GO" id="GO:0005524">
    <property type="term" value="F:ATP binding"/>
    <property type="evidence" value="ECO:0007669"/>
    <property type="project" value="UniProtKB-KW"/>
</dbReference>
<comment type="cofactor">
    <cofactor evidence="2">
        <name>Mg(2+)</name>
        <dbReference type="ChEBI" id="CHEBI:18420"/>
    </cofactor>
</comment>
<evidence type="ECO:0000256" key="6">
    <source>
        <dbReference type="ARBA" id="ARBA00022801"/>
    </source>
</evidence>
<evidence type="ECO:0000256" key="5">
    <source>
        <dbReference type="ARBA" id="ARBA00022741"/>
    </source>
</evidence>
<dbReference type="OrthoDB" id="6692397at2759"/>
<accession>A0A0C9UJ44</accession>
<name>A0A0C9UJ44_SPHS4</name>
<evidence type="ECO:0000256" key="4">
    <source>
        <dbReference type="ARBA" id="ARBA00012552"/>
    </source>
</evidence>
<comment type="subcellular location">
    <subcellularLocation>
        <location evidence="3">Mitochondrion</location>
    </subcellularLocation>
</comment>
<comment type="cofactor">
    <cofactor evidence="1">
        <name>Mn(2+)</name>
        <dbReference type="ChEBI" id="CHEBI:29035"/>
    </cofactor>
</comment>
<dbReference type="Pfam" id="PF22527">
    <property type="entry name" value="DEXQc_Suv3"/>
    <property type="match status" value="1"/>
</dbReference>
<dbReference type="PANTHER" id="PTHR12131:SF1">
    <property type="entry name" value="ATP-DEPENDENT RNA HELICASE SUPV3L1, MITOCHONDRIAL-RELATED"/>
    <property type="match status" value="1"/>
</dbReference>
<comment type="catalytic activity">
    <reaction evidence="11">
        <text>ATP + H2O = ADP + phosphate + H(+)</text>
        <dbReference type="Rhea" id="RHEA:13065"/>
        <dbReference type="ChEBI" id="CHEBI:15377"/>
        <dbReference type="ChEBI" id="CHEBI:15378"/>
        <dbReference type="ChEBI" id="CHEBI:30616"/>
        <dbReference type="ChEBI" id="CHEBI:43474"/>
        <dbReference type="ChEBI" id="CHEBI:456216"/>
        <dbReference type="EC" id="3.6.4.13"/>
    </reaction>
</comment>
<dbReference type="InterPro" id="IPR022192">
    <property type="entry name" value="SUV3_C"/>
</dbReference>